<reference evidence="2" key="1">
    <citation type="journal article" date="2013" name="Genome Biol.">
        <title>Draft genome of the mountain pine beetle, Dendroctonus ponderosae Hopkins, a major forest pest.</title>
        <authorList>
            <person name="Keeling C.I."/>
            <person name="Yuen M.M."/>
            <person name="Liao N.Y."/>
            <person name="Docking T.R."/>
            <person name="Chan S.K."/>
            <person name="Taylor G.A."/>
            <person name="Palmquist D.L."/>
            <person name="Jackman S.D."/>
            <person name="Nguyen A."/>
            <person name="Li M."/>
            <person name="Henderson H."/>
            <person name="Janes J.K."/>
            <person name="Zhao Y."/>
            <person name="Pandoh P."/>
            <person name="Moore R."/>
            <person name="Sperling F.A."/>
            <person name="Huber D.P."/>
            <person name="Birol I."/>
            <person name="Jones S.J."/>
            <person name="Bohlmann J."/>
        </authorList>
    </citation>
    <scope>NUCLEOTIDE SEQUENCE</scope>
</reference>
<name>A0AAR5PTB8_DENPD</name>
<sequence>MNRIICIDQLSFLTNNAFVHLIMDNRGQAKGITATRGHNPKCAATSRHTFCANINDYPYKLVLNGIRKSNIDIRRLLVHESRNEEPDLNFVNSARDYRQLQAQRLLHSNNTSKILFPTNCRITRCQP</sequence>
<organism evidence="1 2">
    <name type="scientific">Dendroctonus ponderosae</name>
    <name type="common">Mountain pine beetle</name>
    <dbReference type="NCBI Taxonomy" id="77166"/>
    <lineage>
        <taxon>Eukaryota</taxon>
        <taxon>Metazoa</taxon>
        <taxon>Ecdysozoa</taxon>
        <taxon>Arthropoda</taxon>
        <taxon>Hexapoda</taxon>
        <taxon>Insecta</taxon>
        <taxon>Pterygota</taxon>
        <taxon>Neoptera</taxon>
        <taxon>Endopterygota</taxon>
        <taxon>Coleoptera</taxon>
        <taxon>Polyphaga</taxon>
        <taxon>Cucujiformia</taxon>
        <taxon>Curculionidae</taxon>
        <taxon>Scolytinae</taxon>
        <taxon>Dendroctonus</taxon>
    </lineage>
</organism>
<dbReference type="AlphaFoldDB" id="A0AAR5PTB8"/>
<dbReference type="EnsemblMetazoa" id="XM_019908690.1">
    <property type="protein sequence ID" value="XP_019764249.1"/>
    <property type="gene ID" value="LOC109540340"/>
</dbReference>
<evidence type="ECO:0000313" key="2">
    <source>
        <dbReference type="Proteomes" id="UP000019118"/>
    </source>
</evidence>
<evidence type="ECO:0000313" key="1">
    <source>
        <dbReference type="EnsemblMetazoa" id="XP_019764249.1"/>
    </source>
</evidence>
<proteinExistence type="predicted"/>
<protein>
    <submittedName>
        <fullName evidence="1">Uncharacterized protein</fullName>
    </submittedName>
</protein>
<reference evidence="1" key="2">
    <citation type="submission" date="2024-08" db="UniProtKB">
        <authorList>
            <consortium name="EnsemblMetazoa"/>
        </authorList>
    </citation>
    <scope>IDENTIFICATION</scope>
</reference>
<accession>A0AAR5PTB8</accession>
<dbReference type="Proteomes" id="UP000019118">
    <property type="component" value="Unassembled WGS sequence"/>
</dbReference>
<dbReference type="GeneID" id="109540340"/>
<keyword evidence="2" id="KW-1185">Reference proteome</keyword>